<protein>
    <submittedName>
        <fullName evidence="1">Uncharacterized protein</fullName>
    </submittedName>
</protein>
<proteinExistence type="predicted"/>
<evidence type="ECO:0000313" key="1">
    <source>
        <dbReference type="EMBL" id="CAK1544539.1"/>
    </source>
</evidence>
<gene>
    <name evidence="1" type="ORF">LNINA_LOCUS4274</name>
</gene>
<name>A0AAV1J4Y9_9NEOP</name>
<reference evidence="1 2" key="1">
    <citation type="submission" date="2023-11" db="EMBL/GenBank/DDBJ databases">
        <authorList>
            <person name="Okamura Y."/>
        </authorList>
    </citation>
    <scope>NUCLEOTIDE SEQUENCE [LARGE SCALE GENOMIC DNA]</scope>
</reference>
<sequence length="76" mass="8379">MTSSSQNKGVKELILPLNTSPLFRATDLIKRGAGGAGCGHAHRSMARAAHTWPMALCRYLWETRHAHPALVTDKQR</sequence>
<evidence type="ECO:0000313" key="2">
    <source>
        <dbReference type="Proteomes" id="UP001497472"/>
    </source>
</evidence>
<dbReference type="AlphaFoldDB" id="A0AAV1J4Y9"/>
<comment type="caution">
    <text evidence="1">The sequence shown here is derived from an EMBL/GenBank/DDBJ whole genome shotgun (WGS) entry which is preliminary data.</text>
</comment>
<organism evidence="1 2">
    <name type="scientific">Leptosia nina</name>
    <dbReference type="NCBI Taxonomy" id="320188"/>
    <lineage>
        <taxon>Eukaryota</taxon>
        <taxon>Metazoa</taxon>
        <taxon>Ecdysozoa</taxon>
        <taxon>Arthropoda</taxon>
        <taxon>Hexapoda</taxon>
        <taxon>Insecta</taxon>
        <taxon>Pterygota</taxon>
        <taxon>Neoptera</taxon>
        <taxon>Endopterygota</taxon>
        <taxon>Lepidoptera</taxon>
        <taxon>Glossata</taxon>
        <taxon>Ditrysia</taxon>
        <taxon>Papilionoidea</taxon>
        <taxon>Pieridae</taxon>
        <taxon>Pierinae</taxon>
        <taxon>Leptosia</taxon>
    </lineage>
</organism>
<keyword evidence="2" id="KW-1185">Reference proteome</keyword>
<dbReference type="EMBL" id="CAVLEF010000005">
    <property type="protein sequence ID" value="CAK1544539.1"/>
    <property type="molecule type" value="Genomic_DNA"/>
</dbReference>
<dbReference type="Proteomes" id="UP001497472">
    <property type="component" value="Unassembled WGS sequence"/>
</dbReference>
<accession>A0AAV1J4Y9</accession>